<proteinExistence type="predicted"/>
<gene>
    <name evidence="1" type="ORF">X975_24384</name>
</gene>
<sequence length="57" mass="6491">MSCVINNGIYILPSLTYMCPVHSTFIVPGKGNSILRIVIVKKLKLKRLLLKVYYNSH</sequence>
<evidence type="ECO:0000313" key="2">
    <source>
        <dbReference type="Proteomes" id="UP000054359"/>
    </source>
</evidence>
<dbReference type="EMBL" id="KK121336">
    <property type="protein sequence ID" value="KFM80248.1"/>
    <property type="molecule type" value="Genomic_DNA"/>
</dbReference>
<keyword evidence="2" id="KW-1185">Reference proteome</keyword>
<evidence type="ECO:0000313" key="1">
    <source>
        <dbReference type="EMBL" id="KFM80248.1"/>
    </source>
</evidence>
<reference evidence="1 2" key="1">
    <citation type="submission" date="2013-11" db="EMBL/GenBank/DDBJ databases">
        <title>Genome sequencing of Stegodyphus mimosarum.</title>
        <authorList>
            <person name="Bechsgaard J."/>
        </authorList>
    </citation>
    <scope>NUCLEOTIDE SEQUENCE [LARGE SCALE GENOMIC DNA]</scope>
</reference>
<name>A0A087USA9_STEMI</name>
<organism evidence="1 2">
    <name type="scientific">Stegodyphus mimosarum</name>
    <name type="common">African social velvet spider</name>
    <dbReference type="NCBI Taxonomy" id="407821"/>
    <lineage>
        <taxon>Eukaryota</taxon>
        <taxon>Metazoa</taxon>
        <taxon>Ecdysozoa</taxon>
        <taxon>Arthropoda</taxon>
        <taxon>Chelicerata</taxon>
        <taxon>Arachnida</taxon>
        <taxon>Araneae</taxon>
        <taxon>Araneomorphae</taxon>
        <taxon>Entelegynae</taxon>
        <taxon>Eresoidea</taxon>
        <taxon>Eresidae</taxon>
        <taxon>Stegodyphus</taxon>
    </lineage>
</organism>
<feature type="non-terminal residue" evidence="1">
    <location>
        <position position="57"/>
    </location>
</feature>
<dbReference type="AlphaFoldDB" id="A0A087USA9"/>
<dbReference type="Proteomes" id="UP000054359">
    <property type="component" value="Unassembled WGS sequence"/>
</dbReference>
<protein>
    <submittedName>
        <fullName evidence="1">Uncharacterized protein</fullName>
    </submittedName>
</protein>
<accession>A0A087USA9</accession>